<gene>
    <name evidence="2" type="ORF">TNCT_242351</name>
</gene>
<comment type="caution">
    <text evidence="2">The sequence shown here is derived from an EMBL/GenBank/DDBJ whole genome shotgun (WGS) entry which is preliminary data.</text>
</comment>
<evidence type="ECO:0000256" key="1">
    <source>
        <dbReference type="SAM" id="MobiDB-lite"/>
    </source>
</evidence>
<evidence type="ECO:0000313" key="2">
    <source>
        <dbReference type="EMBL" id="GFQ66094.1"/>
    </source>
</evidence>
<name>A0A8X6K8T3_TRICU</name>
<reference evidence="2" key="1">
    <citation type="submission" date="2020-07" db="EMBL/GenBank/DDBJ databases">
        <title>Multicomponent nature underlies the extraordinary mechanical properties of spider dragline silk.</title>
        <authorList>
            <person name="Kono N."/>
            <person name="Nakamura H."/>
            <person name="Mori M."/>
            <person name="Yoshida Y."/>
            <person name="Ohtoshi R."/>
            <person name="Malay A.D."/>
            <person name="Moran D.A.P."/>
            <person name="Tomita M."/>
            <person name="Numata K."/>
            <person name="Arakawa K."/>
        </authorList>
    </citation>
    <scope>NUCLEOTIDE SEQUENCE</scope>
</reference>
<proteinExistence type="predicted"/>
<accession>A0A8X6K8T3</accession>
<dbReference type="AlphaFoldDB" id="A0A8X6K8T3"/>
<dbReference type="Proteomes" id="UP000887116">
    <property type="component" value="Unassembled WGS sequence"/>
</dbReference>
<keyword evidence="3" id="KW-1185">Reference proteome</keyword>
<feature type="region of interest" description="Disordered" evidence="1">
    <location>
        <begin position="31"/>
        <end position="65"/>
    </location>
</feature>
<protein>
    <submittedName>
        <fullName evidence="2">Uncharacterized protein</fullName>
    </submittedName>
</protein>
<dbReference type="EMBL" id="BMAO01030153">
    <property type="protein sequence ID" value="GFQ66094.1"/>
    <property type="molecule type" value="Genomic_DNA"/>
</dbReference>
<evidence type="ECO:0000313" key="3">
    <source>
        <dbReference type="Proteomes" id="UP000887116"/>
    </source>
</evidence>
<organism evidence="2 3">
    <name type="scientific">Trichonephila clavata</name>
    <name type="common">Joro spider</name>
    <name type="synonym">Nephila clavata</name>
    <dbReference type="NCBI Taxonomy" id="2740835"/>
    <lineage>
        <taxon>Eukaryota</taxon>
        <taxon>Metazoa</taxon>
        <taxon>Ecdysozoa</taxon>
        <taxon>Arthropoda</taxon>
        <taxon>Chelicerata</taxon>
        <taxon>Arachnida</taxon>
        <taxon>Araneae</taxon>
        <taxon>Araneomorphae</taxon>
        <taxon>Entelegynae</taxon>
        <taxon>Araneoidea</taxon>
        <taxon>Nephilidae</taxon>
        <taxon>Trichonephila</taxon>
    </lineage>
</organism>
<sequence length="93" mass="11028">MMEEWRGRCWSQGHQRNIYRSRRHSSFICEDDGSRSEIRTGQSGHRQGRRRLTSSLSSKFESEDRLMTQREERVTALHTLVVDEQMEQGEEQG</sequence>